<evidence type="ECO:0000313" key="2">
    <source>
        <dbReference type="Proteomes" id="UP000062645"/>
    </source>
</evidence>
<dbReference type="PATRIC" id="fig|224013.5.peg.982"/>
<dbReference type="EMBL" id="CP012036">
    <property type="protein sequence ID" value="ALF52215.1"/>
    <property type="molecule type" value="Genomic_DNA"/>
</dbReference>
<protein>
    <submittedName>
        <fullName evidence="1">Uncharacterized protein</fullName>
    </submittedName>
</protein>
<reference evidence="2" key="1">
    <citation type="submission" date="2015-07" db="EMBL/GenBank/DDBJ databases">
        <title>Genome Of Nitrogen-Fixing Cyanobacterium Nostoc piscinale CENA21 From Solimoes/Amazon River Floodplain Sediments And Comparative Genomics To Uncover Biosynthetic Natural Products Potential.</title>
        <authorList>
            <person name="Leao T.F."/>
            <person name="Leao P.N."/>
            <person name="Guimaraes P.I."/>
            <person name="de Melo A.G.C."/>
            <person name="Ramos R.T.J."/>
            <person name="Silva A."/>
            <person name="Fiore M.F."/>
            <person name="Schneider M.P.C."/>
        </authorList>
    </citation>
    <scope>NUCLEOTIDE SEQUENCE [LARGE SCALE GENOMIC DNA]</scope>
    <source>
        <strain evidence="2">CENA21</strain>
    </source>
</reference>
<sequence>MIDLLIIGGLAALVSHAKNQSYEGKVEKLQQDLMSGRINPQQAQSKYSEIVQTEIDKIPSQGMTLPPNIKQAFESGLDYKQLAGKVDPDTYNFLEQAYWYGDWDCSKKNSKNKQ</sequence>
<dbReference type="AlphaFoldDB" id="A0A0M4SP38"/>
<dbReference type="STRING" id="224013.ACX27_04085"/>
<gene>
    <name evidence="1" type="ORF">ACX27_04085</name>
</gene>
<organism evidence="1 2">
    <name type="scientific">Nostoc piscinale CENA21</name>
    <dbReference type="NCBI Taxonomy" id="224013"/>
    <lineage>
        <taxon>Bacteria</taxon>
        <taxon>Bacillati</taxon>
        <taxon>Cyanobacteriota</taxon>
        <taxon>Cyanophyceae</taxon>
        <taxon>Nostocales</taxon>
        <taxon>Nostocaceae</taxon>
        <taxon>Nostoc</taxon>
    </lineage>
</organism>
<dbReference type="Proteomes" id="UP000062645">
    <property type="component" value="Chromosome"/>
</dbReference>
<dbReference type="KEGG" id="npz:ACX27_04085"/>
<keyword evidence="2" id="KW-1185">Reference proteome</keyword>
<evidence type="ECO:0000313" key="1">
    <source>
        <dbReference type="EMBL" id="ALF52215.1"/>
    </source>
</evidence>
<reference evidence="1 2" key="2">
    <citation type="journal article" date="2016" name="Genome Announc.">
        <title>Draft Genome Sequence of the N2-Fixing Cyanobacterium Nostoc piscinale CENA21, Isolated from the Brazilian Amazon Floodplain.</title>
        <authorList>
            <person name="Leao T."/>
            <person name="Guimaraes P.I."/>
            <person name="de Melo A.G."/>
            <person name="Ramos R.T."/>
            <person name="Leao P.N."/>
            <person name="Silva A."/>
            <person name="Fiore M.F."/>
            <person name="Schneider M.P."/>
        </authorList>
    </citation>
    <scope>NUCLEOTIDE SEQUENCE [LARGE SCALE GENOMIC DNA]</scope>
    <source>
        <strain evidence="1 2">CENA21</strain>
    </source>
</reference>
<dbReference type="RefSeq" id="WP_062288791.1">
    <property type="nucleotide sequence ID" value="NZ_CP012036.1"/>
</dbReference>
<proteinExistence type="predicted"/>
<accession>A0A0M4SP38</accession>
<name>A0A0M4SP38_9NOSO</name>